<feature type="transmembrane region" description="Helical" evidence="7">
    <location>
        <begin position="487"/>
        <end position="514"/>
    </location>
</feature>
<comment type="similarity">
    <text evidence="2 7">Belongs to the nonaspanin (TM9SF) (TC 9.A.2) family.</text>
</comment>
<dbReference type="Proteomes" id="UP000268321">
    <property type="component" value="Unassembled WGS sequence"/>
</dbReference>
<dbReference type="OrthoDB" id="1666796at2759"/>
<dbReference type="GO" id="GO:0005768">
    <property type="term" value="C:endosome"/>
    <property type="evidence" value="ECO:0007669"/>
    <property type="project" value="TreeGrafter"/>
</dbReference>
<protein>
    <recommendedName>
        <fullName evidence="7">Transmembrane 9 superfamily member</fullName>
    </recommendedName>
</protein>
<dbReference type="GO" id="GO:0072657">
    <property type="term" value="P:protein localization to membrane"/>
    <property type="evidence" value="ECO:0007669"/>
    <property type="project" value="TreeGrafter"/>
</dbReference>
<dbReference type="EMBL" id="ML004458">
    <property type="protein sequence ID" value="RKP30476.1"/>
    <property type="molecule type" value="Genomic_DNA"/>
</dbReference>
<dbReference type="PANTHER" id="PTHR10766">
    <property type="entry name" value="TRANSMEMBRANE 9 SUPERFAMILY PROTEIN"/>
    <property type="match status" value="1"/>
</dbReference>
<dbReference type="PANTHER" id="PTHR10766:SF111">
    <property type="entry name" value="TRANSMEMBRANE 9 SUPERFAMILY MEMBER 2"/>
    <property type="match status" value="1"/>
</dbReference>
<reference evidence="9" key="1">
    <citation type="journal article" date="2018" name="Nat. Microbiol.">
        <title>Leveraging single-cell genomics to expand the fungal tree of life.</title>
        <authorList>
            <person name="Ahrendt S.R."/>
            <person name="Quandt C.A."/>
            <person name="Ciobanu D."/>
            <person name="Clum A."/>
            <person name="Salamov A."/>
            <person name="Andreopoulos B."/>
            <person name="Cheng J.F."/>
            <person name="Woyke T."/>
            <person name="Pelin A."/>
            <person name="Henrissat B."/>
            <person name="Reynolds N.K."/>
            <person name="Benny G.L."/>
            <person name="Smith M.E."/>
            <person name="James T.Y."/>
            <person name="Grigoriev I.V."/>
        </authorList>
    </citation>
    <scope>NUCLEOTIDE SEQUENCE [LARGE SCALE GENOMIC DNA]</scope>
    <source>
        <strain evidence="9">Baker2002</strain>
    </source>
</reference>
<keyword evidence="4 7" id="KW-0732">Signal</keyword>
<evidence type="ECO:0000256" key="7">
    <source>
        <dbReference type="RuleBase" id="RU363079"/>
    </source>
</evidence>
<name>A0A4P9ZC68_9ASCO</name>
<dbReference type="Pfam" id="PF02990">
    <property type="entry name" value="EMP70"/>
    <property type="match status" value="1"/>
</dbReference>
<feature type="signal peptide" evidence="7">
    <location>
        <begin position="1"/>
        <end position="19"/>
    </location>
</feature>
<feature type="transmembrane region" description="Helical" evidence="7">
    <location>
        <begin position="272"/>
        <end position="294"/>
    </location>
</feature>
<dbReference type="GO" id="GO:0000329">
    <property type="term" value="C:fungal-type vacuole membrane"/>
    <property type="evidence" value="ECO:0007669"/>
    <property type="project" value="TreeGrafter"/>
</dbReference>
<evidence type="ECO:0000256" key="6">
    <source>
        <dbReference type="ARBA" id="ARBA00023136"/>
    </source>
</evidence>
<dbReference type="GO" id="GO:0007034">
    <property type="term" value="P:vacuolar transport"/>
    <property type="evidence" value="ECO:0007669"/>
    <property type="project" value="TreeGrafter"/>
</dbReference>
<accession>A0A4P9ZC68</accession>
<dbReference type="InterPro" id="IPR004240">
    <property type="entry name" value="EMP70"/>
</dbReference>
<dbReference type="AlphaFoldDB" id="A0A4P9ZC68"/>
<evidence type="ECO:0000313" key="8">
    <source>
        <dbReference type="EMBL" id="RKP30476.1"/>
    </source>
</evidence>
<organism evidence="8 9">
    <name type="scientific">Metschnikowia bicuspidata</name>
    <dbReference type="NCBI Taxonomy" id="27322"/>
    <lineage>
        <taxon>Eukaryota</taxon>
        <taxon>Fungi</taxon>
        <taxon>Dikarya</taxon>
        <taxon>Ascomycota</taxon>
        <taxon>Saccharomycotina</taxon>
        <taxon>Pichiomycetes</taxon>
        <taxon>Metschnikowiaceae</taxon>
        <taxon>Metschnikowia</taxon>
    </lineage>
</organism>
<feature type="chain" id="PRO_5021040073" description="Transmembrane 9 superfamily member" evidence="7">
    <location>
        <begin position="20"/>
        <end position="633"/>
    </location>
</feature>
<evidence type="ECO:0000256" key="4">
    <source>
        <dbReference type="ARBA" id="ARBA00022729"/>
    </source>
</evidence>
<evidence type="ECO:0000256" key="5">
    <source>
        <dbReference type="ARBA" id="ARBA00022989"/>
    </source>
</evidence>
<feature type="transmembrane region" description="Helical" evidence="7">
    <location>
        <begin position="335"/>
        <end position="362"/>
    </location>
</feature>
<feature type="transmembrane region" description="Helical" evidence="7">
    <location>
        <begin position="405"/>
        <end position="428"/>
    </location>
</feature>
<feature type="transmembrane region" description="Helical" evidence="7">
    <location>
        <begin position="594"/>
        <end position="623"/>
    </location>
</feature>
<feature type="transmembrane region" description="Helical" evidence="7">
    <location>
        <begin position="526"/>
        <end position="552"/>
    </location>
</feature>
<sequence>MLVYKFIHAVAGLCAVADAFYLPGVAPNNYAEGDPIQLFVNSMRPSMHHMVMFRTSRNTANTLFSYDYYYPKFKFCQPNNGPEKQLELLGAIIFGDRIFDSPFKLNMLKDKECVLLCLSEYDQSETSFVNRNIRAGYSYNWIVDGLPAARHVRERASSTDFYSPGFPMGFVDLEDTPHLYNHFVIQIQYHKRREGQYRVVGVEVKPYSLNRDEINPNKERFCDSNLPELTLYNDKDRNKVTYTYSVKFQESDIAWSTRWDKYLHVYDSRTQWVSLINFSLIVVVLGVVMSHILYTTLQSDITKYNEVNLEDDVAFESGWKLVSGDVFRSPPNRMLLSVLVGSGMQFFCMASFTIVIALFGFLSPSNRGALSTFIIIFYILLSFVSSFVSGYLYRFFGGENWKLNMILTPVLVPSVLFATILVLNFFLISQNSSDALPFGTMISVIFIWFTISAPLSVAGCILQSKRSLLSVPVRTNQIPRQIPPQHWYVRTVPVLLMCGLFPFGSISVELYFIYSSVWFNKIFYMFGFLFLCFLLMVATTALVSVLAIYYSLCGENHKWHWKAMFVGGSCSIYVFLHALFFIRNEVLSGVASVILFVGYSMIISVLIFLMCGSLGFLASLFFVRSIYAQIKID</sequence>
<feature type="transmembrane region" description="Helical" evidence="7">
    <location>
        <begin position="440"/>
        <end position="462"/>
    </location>
</feature>
<feature type="transmembrane region" description="Helical" evidence="7">
    <location>
        <begin position="564"/>
        <end position="582"/>
    </location>
</feature>
<keyword evidence="5 7" id="KW-1133">Transmembrane helix</keyword>
<gene>
    <name evidence="8" type="ORF">METBISCDRAFT_23294</name>
</gene>
<keyword evidence="6 7" id="KW-0472">Membrane</keyword>
<evidence type="ECO:0000256" key="1">
    <source>
        <dbReference type="ARBA" id="ARBA00004141"/>
    </source>
</evidence>
<feature type="transmembrane region" description="Helical" evidence="7">
    <location>
        <begin position="368"/>
        <end position="393"/>
    </location>
</feature>
<evidence type="ECO:0000313" key="9">
    <source>
        <dbReference type="Proteomes" id="UP000268321"/>
    </source>
</evidence>
<proteinExistence type="inferred from homology"/>
<keyword evidence="3 7" id="KW-0812">Transmembrane</keyword>
<evidence type="ECO:0000256" key="3">
    <source>
        <dbReference type="ARBA" id="ARBA00022692"/>
    </source>
</evidence>
<comment type="subcellular location">
    <subcellularLocation>
        <location evidence="1">Membrane</location>
        <topology evidence="1">Multi-pass membrane protein</topology>
    </subcellularLocation>
</comment>
<keyword evidence="9" id="KW-1185">Reference proteome</keyword>
<evidence type="ECO:0000256" key="2">
    <source>
        <dbReference type="ARBA" id="ARBA00005227"/>
    </source>
</evidence>